<dbReference type="AlphaFoldDB" id="A0AAV4MJ53"/>
<gene>
    <name evidence="2" type="ORF">CEXT_560251</name>
</gene>
<dbReference type="Proteomes" id="UP001054945">
    <property type="component" value="Unassembled WGS sequence"/>
</dbReference>
<evidence type="ECO:0000313" key="3">
    <source>
        <dbReference type="Proteomes" id="UP001054945"/>
    </source>
</evidence>
<accession>A0AAV4MJ53</accession>
<sequence>MRPPPCFGHLAVQRRLLNILRTKRSLVPVKRAVHSSSRRHPQHLRILIMRPPPCFEDHSPTSKAVEQSSCERSLAPVKF</sequence>
<evidence type="ECO:0000256" key="1">
    <source>
        <dbReference type="SAM" id="MobiDB-lite"/>
    </source>
</evidence>
<feature type="region of interest" description="Disordered" evidence="1">
    <location>
        <begin position="57"/>
        <end position="79"/>
    </location>
</feature>
<reference evidence="2 3" key="1">
    <citation type="submission" date="2021-06" db="EMBL/GenBank/DDBJ databases">
        <title>Caerostris extrusa draft genome.</title>
        <authorList>
            <person name="Kono N."/>
            <person name="Arakawa K."/>
        </authorList>
    </citation>
    <scope>NUCLEOTIDE SEQUENCE [LARGE SCALE GENOMIC DNA]</scope>
</reference>
<evidence type="ECO:0000313" key="2">
    <source>
        <dbReference type="EMBL" id="GIX72227.1"/>
    </source>
</evidence>
<organism evidence="2 3">
    <name type="scientific">Caerostris extrusa</name>
    <name type="common">Bark spider</name>
    <name type="synonym">Caerostris bankana</name>
    <dbReference type="NCBI Taxonomy" id="172846"/>
    <lineage>
        <taxon>Eukaryota</taxon>
        <taxon>Metazoa</taxon>
        <taxon>Ecdysozoa</taxon>
        <taxon>Arthropoda</taxon>
        <taxon>Chelicerata</taxon>
        <taxon>Arachnida</taxon>
        <taxon>Araneae</taxon>
        <taxon>Araneomorphae</taxon>
        <taxon>Entelegynae</taxon>
        <taxon>Araneoidea</taxon>
        <taxon>Araneidae</taxon>
        <taxon>Caerostris</taxon>
    </lineage>
</organism>
<name>A0AAV4MJ53_CAEEX</name>
<proteinExistence type="predicted"/>
<feature type="compositionally biased region" description="Polar residues" evidence="1">
    <location>
        <begin position="61"/>
        <end position="71"/>
    </location>
</feature>
<comment type="caution">
    <text evidence="2">The sequence shown here is derived from an EMBL/GenBank/DDBJ whole genome shotgun (WGS) entry which is preliminary data.</text>
</comment>
<dbReference type="EMBL" id="BPLR01019829">
    <property type="protein sequence ID" value="GIX72227.1"/>
    <property type="molecule type" value="Genomic_DNA"/>
</dbReference>
<protein>
    <submittedName>
        <fullName evidence="2">Uncharacterized protein</fullName>
    </submittedName>
</protein>
<keyword evidence="3" id="KW-1185">Reference proteome</keyword>